<dbReference type="AlphaFoldDB" id="A0A3G2S0G2"/>
<dbReference type="VEuPathDB" id="FungiDB:DNF11_0581"/>
<organism evidence="2 3">
    <name type="scientific">Malassezia restricta (strain ATCC 96810 / NBRC 103918 / CBS 7877)</name>
    <name type="common">Seborrheic dermatitis infection agent</name>
    <dbReference type="NCBI Taxonomy" id="425264"/>
    <lineage>
        <taxon>Eukaryota</taxon>
        <taxon>Fungi</taxon>
        <taxon>Dikarya</taxon>
        <taxon>Basidiomycota</taxon>
        <taxon>Ustilaginomycotina</taxon>
        <taxon>Malasseziomycetes</taxon>
        <taxon>Malasseziales</taxon>
        <taxon>Malasseziaceae</taxon>
        <taxon>Malassezia</taxon>
    </lineage>
</organism>
<reference evidence="2 3" key="1">
    <citation type="submission" date="2018-10" db="EMBL/GenBank/DDBJ databases">
        <title>Complete genome sequence of Malassezia restricta CBS 7877.</title>
        <authorList>
            <person name="Morand S.C."/>
            <person name="Bertignac M."/>
            <person name="Iltis A."/>
            <person name="Kolder I."/>
            <person name="Pirovano W."/>
            <person name="Jourdain R."/>
            <person name="Clavaud C."/>
        </authorList>
    </citation>
    <scope>NUCLEOTIDE SEQUENCE [LARGE SCALE GENOMIC DNA]</scope>
    <source>
        <strain evidence="2 3">CBS 7877</strain>
    </source>
</reference>
<evidence type="ECO:0000313" key="3">
    <source>
        <dbReference type="Proteomes" id="UP000269793"/>
    </source>
</evidence>
<feature type="compositionally biased region" description="Polar residues" evidence="1">
    <location>
        <begin position="119"/>
        <end position="139"/>
    </location>
</feature>
<name>A0A3G2S0G2_MALR7</name>
<feature type="compositionally biased region" description="Polar residues" evidence="1">
    <location>
        <begin position="1"/>
        <end position="11"/>
    </location>
</feature>
<sequence length="190" mass="20782">MPSSSSPQATPKSGCIRAQRSTSATPVKTGRDECVLFPWQQDLDAHLPKYRKLAHMSPARTFPTTPPPRRYRAPLRLEPGSARVERKADTFAMVKEVWRGAMDTPSAATPAPARKPETRQTQQTTLDAFTRPTTKTTHVPESRALPPSPPDSLSSCSTIPGDSDDEIASPARTWIRALGSSPSEWLHSSP</sequence>
<feature type="region of interest" description="Disordered" evidence="1">
    <location>
        <begin position="102"/>
        <end position="171"/>
    </location>
</feature>
<keyword evidence="3" id="KW-1185">Reference proteome</keyword>
<dbReference type="Proteomes" id="UP000269793">
    <property type="component" value="Chromosome I"/>
</dbReference>
<accession>A0A3G2S0G2</accession>
<dbReference type="EMBL" id="CP033148">
    <property type="protein sequence ID" value="AYO41531.1"/>
    <property type="molecule type" value="Genomic_DNA"/>
</dbReference>
<evidence type="ECO:0000313" key="2">
    <source>
        <dbReference type="EMBL" id="AYO41531.1"/>
    </source>
</evidence>
<proteinExistence type="predicted"/>
<dbReference type="OrthoDB" id="3357919at2759"/>
<protein>
    <submittedName>
        <fullName evidence="2">Uncharacterized protein</fullName>
    </submittedName>
</protein>
<gene>
    <name evidence="2" type="ORF">DNF11_0581</name>
</gene>
<feature type="region of interest" description="Disordered" evidence="1">
    <location>
        <begin position="1"/>
        <end position="31"/>
    </location>
</feature>
<evidence type="ECO:0000256" key="1">
    <source>
        <dbReference type="SAM" id="MobiDB-lite"/>
    </source>
</evidence>